<dbReference type="InterPro" id="IPR024705">
    <property type="entry name" value="Ssp411"/>
</dbReference>
<dbReference type="PANTHER" id="PTHR42899:SF1">
    <property type="entry name" value="SPERMATOGENESIS-ASSOCIATED PROTEIN 20"/>
    <property type="match status" value="1"/>
</dbReference>
<dbReference type="OrthoDB" id="1923667at2759"/>
<dbReference type="InterPro" id="IPR008928">
    <property type="entry name" value="6-hairpin_glycosidase_sf"/>
</dbReference>
<dbReference type="SUPFAM" id="SSF48208">
    <property type="entry name" value="Six-hairpin glycosidases"/>
    <property type="match status" value="1"/>
</dbReference>
<dbReference type="InterPro" id="IPR012341">
    <property type="entry name" value="6hp_glycosidase-like_sf"/>
</dbReference>
<dbReference type="GO" id="GO:0005975">
    <property type="term" value="P:carbohydrate metabolic process"/>
    <property type="evidence" value="ECO:0007669"/>
    <property type="project" value="InterPro"/>
</dbReference>
<dbReference type="EMBL" id="OB669868">
    <property type="protein sequence ID" value="CAD7234796.1"/>
    <property type="molecule type" value="Genomic_DNA"/>
</dbReference>
<name>A0A7R8WN19_9CRUS</name>
<accession>A0A7R8WN19</accession>
<feature type="non-terminal residue" evidence="1">
    <location>
        <position position="395"/>
    </location>
</feature>
<protein>
    <submittedName>
        <fullName evidence="1">Uncharacterized protein</fullName>
    </submittedName>
</protein>
<dbReference type="AlphaFoldDB" id="A0A7R8WN19"/>
<proteinExistence type="predicted"/>
<organism evidence="1">
    <name type="scientific">Cyprideis torosa</name>
    <dbReference type="NCBI Taxonomy" id="163714"/>
    <lineage>
        <taxon>Eukaryota</taxon>
        <taxon>Metazoa</taxon>
        <taxon>Ecdysozoa</taxon>
        <taxon>Arthropoda</taxon>
        <taxon>Crustacea</taxon>
        <taxon>Oligostraca</taxon>
        <taxon>Ostracoda</taxon>
        <taxon>Podocopa</taxon>
        <taxon>Podocopida</taxon>
        <taxon>Cytherocopina</taxon>
        <taxon>Cytheroidea</taxon>
        <taxon>Cytherideidae</taxon>
        <taxon>Cyprideis</taxon>
    </lineage>
</organism>
<reference evidence="1" key="1">
    <citation type="submission" date="2020-11" db="EMBL/GenBank/DDBJ databases">
        <authorList>
            <person name="Tran Van P."/>
        </authorList>
    </citation>
    <scope>NUCLEOTIDE SEQUENCE</scope>
</reference>
<dbReference type="Gene3D" id="1.50.10.10">
    <property type="match status" value="1"/>
</dbReference>
<sequence>WTYDEIKRHLGKETLEDGTALDEVFAYHYDVKKSGNVDPQKDPHDELKHQNVLIIRGSLEQTAAKFGLSDDTVREGLKKGLDILYRVRQQRPRPHLDDKMVTSWNGLMISAFARAAQVLERSQEVYEKAAVRAAMFVKEHLYSELDNTLLRSGYRDGERVVHVGHPVPGFLDDYAFLIQGLLDVYELTFDSSWLAWAEKLQDKQNELFWDGERCCFYETSDHDASILLRIADAQDGAEPSGNSMSVRSLLRLTQFLHRDDFKQQAEKLLACFGQRLAKVPMALPAMSTGLLLYRHSFQEVCIVGQKQDQLTQEFLKLLRGEAYMPNRTIVLVDGDTEGNMLYQRNPVLPSMKVPGRVFVCQDFVCQKPVASVEELRSCLQQTMPPPLSSSTSTSS</sequence>
<gene>
    <name evidence="1" type="ORF">CTOB1V02_LOCUS12612</name>
</gene>
<dbReference type="PANTHER" id="PTHR42899">
    <property type="entry name" value="SPERMATOGENESIS-ASSOCIATED PROTEIN 20"/>
    <property type="match status" value="1"/>
</dbReference>
<evidence type="ECO:0000313" key="1">
    <source>
        <dbReference type="EMBL" id="CAD7234796.1"/>
    </source>
</evidence>